<proteinExistence type="predicted"/>
<evidence type="ECO:0000259" key="1">
    <source>
        <dbReference type="Pfam" id="PF14291"/>
    </source>
</evidence>
<dbReference type="PANTHER" id="PTHR11697">
    <property type="entry name" value="GENERAL TRANSCRIPTION FACTOR 2-RELATED ZINC FINGER PROTEIN"/>
    <property type="match status" value="1"/>
</dbReference>
<dbReference type="EMBL" id="JACXVP010000012">
    <property type="protein sequence ID" value="KAG5570901.1"/>
    <property type="molecule type" value="Genomic_DNA"/>
</dbReference>
<sequence>MTSHKIQKDIVTACKLETIKAIMEDLNGDYFSLLVDESCDISQRALRVERFIGIIHVHDTSALCLKEAIVNYLATFFEFIFYTGQCYDGASNMQGRLSGLKWEVLLNVWMNFENLKQKVQVALDMGEVESGRIESRTWSARVANTLGSHYKSFKNFISMFGSIIDVLDTIVVDSQSVEEKAKAT</sequence>
<dbReference type="InterPro" id="IPR055298">
    <property type="entry name" value="AtLOH3-like"/>
</dbReference>
<dbReference type="OrthoDB" id="1302306at2759"/>
<name>A0A9J5W5P2_SOLCO</name>
<feature type="domain" description="DUF4371" evidence="1">
    <location>
        <begin position="1"/>
        <end position="99"/>
    </location>
</feature>
<accession>A0A9J5W5P2</accession>
<dbReference type="InterPro" id="IPR025398">
    <property type="entry name" value="DUF4371"/>
</dbReference>
<dbReference type="Pfam" id="PF14291">
    <property type="entry name" value="DUF4371"/>
    <property type="match status" value="1"/>
</dbReference>
<dbReference type="Proteomes" id="UP000824120">
    <property type="component" value="Chromosome 12"/>
</dbReference>
<reference evidence="2 3" key="1">
    <citation type="submission" date="2020-09" db="EMBL/GenBank/DDBJ databases">
        <title>De no assembly of potato wild relative species, Solanum commersonii.</title>
        <authorList>
            <person name="Cho K."/>
        </authorList>
    </citation>
    <scope>NUCLEOTIDE SEQUENCE [LARGE SCALE GENOMIC DNA]</scope>
    <source>
        <strain evidence="2">LZ3.2</strain>
        <tissue evidence="2">Leaf</tissue>
    </source>
</reference>
<protein>
    <recommendedName>
        <fullName evidence="1">DUF4371 domain-containing protein</fullName>
    </recommendedName>
</protein>
<organism evidence="2 3">
    <name type="scientific">Solanum commersonii</name>
    <name type="common">Commerson's wild potato</name>
    <name type="synonym">Commerson's nightshade</name>
    <dbReference type="NCBI Taxonomy" id="4109"/>
    <lineage>
        <taxon>Eukaryota</taxon>
        <taxon>Viridiplantae</taxon>
        <taxon>Streptophyta</taxon>
        <taxon>Embryophyta</taxon>
        <taxon>Tracheophyta</taxon>
        <taxon>Spermatophyta</taxon>
        <taxon>Magnoliopsida</taxon>
        <taxon>eudicotyledons</taxon>
        <taxon>Gunneridae</taxon>
        <taxon>Pentapetalae</taxon>
        <taxon>asterids</taxon>
        <taxon>lamiids</taxon>
        <taxon>Solanales</taxon>
        <taxon>Solanaceae</taxon>
        <taxon>Solanoideae</taxon>
        <taxon>Solaneae</taxon>
        <taxon>Solanum</taxon>
    </lineage>
</organism>
<dbReference type="PANTHER" id="PTHR11697:SF230">
    <property type="entry name" value="ZINC FINGER, MYM DOMAIN CONTAINING 1"/>
    <property type="match status" value="1"/>
</dbReference>
<comment type="caution">
    <text evidence="2">The sequence shown here is derived from an EMBL/GenBank/DDBJ whole genome shotgun (WGS) entry which is preliminary data.</text>
</comment>
<gene>
    <name evidence="2" type="ORF">H5410_060667</name>
</gene>
<keyword evidence="3" id="KW-1185">Reference proteome</keyword>
<dbReference type="AlphaFoldDB" id="A0A9J5W5P2"/>
<evidence type="ECO:0000313" key="3">
    <source>
        <dbReference type="Proteomes" id="UP000824120"/>
    </source>
</evidence>
<evidence type="ECO:0000313" key="2">
    <source>
        <dbReference type="EMBL" id="KAG5570901.1"/>
    </source>
</evidence>